<dbReference type="AlphaFoldDB" id="A0A381ZZ69"/>
<evidence type="ECO:0000256" key="2">
    <source>
        <dbReference type="SAM" id="MobiDB-lite"/>
    </source>
</evidence>
<name>A0A381ZZ69_9ZZZZ</name>
<protein>
    <recommendedName>
        <fullName evidence="4">Cysteine protease</fullName>
    </recommendedName>
</protein>
<dbReference type="Gene3D" id="2.130.10.130">
    <property type="entry name" value="Integrin alpha, N-terminal"/>
    <property type="match status" value="2"/>
</dbReference>
<evidence type="ECO:0008006" key="4">
    <source>
        <dbReference type="Google" id="ProtNLM"/>
    </source>
</evidence>
<dbReference type="EMBL" id="UINC01023276">
    <property type="protein sequence ID" value="SVA94608.1"/>
    <property type="molecule type" value="Genomic_DNA"/>
</dbReference>
<dbReference type="Pfam" id="PF01839">
    <property type="entry name" value="FG-GAP"/>
    <property type="match status" value="1"/>
</dbReference>
<keyword evidence="1" id="KW-0732">Signal</keyword>
<organism evidence="3">
    <name type="scientific">marine metagenome</name>
    <dbReference type="NCBI Taxonomy" id="408172"/>
    <lineage>
        <taxon>unclassified sequences</taxon>
        <taxon>metagenomes</taxon>
        <taxon>ecological metagenomes</taxon>
    </lineage>
</organism>
<sequence length="437" mass="48642">MRHSLFVVAGLALAASLGQARDYHIHTWTKHQATPHFWAEGGAAGDFNRDGHADLVVGPYWYAGPDYKQRHEVYPATESFKLKGADGKETTVPGFAGALSGRNAYSQNFLCFVYDINGDEWDDVLVLGFPGAESPWYENPKGKPGHWKKHIALAITDNESPHFTDITGDGKPEIVCNSEGHFIYAEPNRDHPDQPWTVHRVTPKGSWQRFTHGMGVGDVNGDGRRDIMEKNGWWEQPASLEGDPQWAFHAFPFSPGGGAQMYAYDVDGDGDNDVITSLAAHGYGLCWYENQPKDGGITFVAHTFMNAKPEENRYGVKFSQLHGIDLVDMNRDGLLDIVTGKRFWAHGPRGDAEPNAAAVLYWFELRRTKKNGIDWVPHLIDDDSGIGTHVMATDMNADGWPDIVVGNKKGAFVHIQSPKKVSRKEWRQAQPKPHNAD</sequence>
<dbReference type="SUPFAM" id="SSF69318">
    <property type="entry name" value="Integrin alpha N-terminal domain"/>
    <property type="match status" value="1"/>
</dbReference>
<proteinExistence type="predicted"/>
<dbReference type="InterPro" id="IPR013517">
    <property type="entry name" value="FG-GAP"/>
</dbReference>
<feature type="region of interest" description="Disordered" evidence="2">
    <location>
        <begin position="417"/>
        <end position="437"/>
    </location>
</feature>
<dbReference type="Pfam" id="PF13517">
    <property type="entry name" value="FG-GAP_3"/>
    <property type="match status" value="1"/>
</dbReference>
<evidence type="ECO:0000313" key="3">
    <source>
        <dbReference type="EMBL" id="SVA94608.1"/>
    </source>
</evidence>
<dbReference type="InterPro" id="IPR028994">
    <property type="entry name" value="Integrin_alpha_N"/>
</dbReference>
<evidence type="ECO:0000256" key="1">
    <source>
        <dbReference type="ARBA" id="ARBA00022729"/>
    </source>
</evidence>
<reference evidence="3" key="1">
    <citation type="submission" date="2018-05" db="EMBL/GenBank/DDBJ databases">
        <authorList>
            <person name="Lanie J.A."/>
            <person name="Ng W.-L."/>
            <person name="Kazmierczak K.M."/>
            <person name="Andrzejewski T.M."/>
            <person name="Davidsen T.M."/>
            <person name="Wayne K.J."/>
            <person name="Tettelin H."/>
            <person name="Glass J.I."/>
            <person name="Rusch D."/>
            <person name="Podicherti R."/>
            <person name="Tsui H.-C.T."/>
            <person name="Winkler M.E."/>
        </authorList>
    </citation>
    <scope>NUCLEOTIDE SEQUENCE</scope>
</reference>
<accession>A0A381ZZ69</accession>
<gene>
    <name evidence="3" type="ORF">METZ01_LOCUS147462</name>
</gene>
<dbReference type="PANTHER" id="PTHR44103:SF1">
    <property type="entry name" value="PROPROTEIN CONVERTASE P"/>
    <property type="match status" value="1"/>
</dbReference>
<dbReference type="PANTHER" id="PTHR44103">
    <property type="entry name" value="PROPROTEIN CONVERTASE P"/>
    <property type="match status" value="1"/>
</dbReference>